<dbReference type="EMBL" id="PSYR01000002">
    <property type="protein sequence ID" value="RCN56385.1"/>
    <property type="molecule type" value="Genomic_DNA"/>
</dbReference>
<proteinExistence type="inferred from homology"/>
<dbReference type="GO" id="GO:0008270">
    <property type="term" value="F:zinc ion binding"/>
    <property type="evidence" value="ECO:0007669"/>
    <property type="project" value="UniProtKB-UniRule"/>
</dbReference>
<dbReference type="InterPro" id="IPR009008">
    <property type="entry name" value="Val/Leu/Ile-tRNA-synth_edit"/>
</dbReference>
<dbReference type="AlphaFoldDB" id="A0A368HD70"/>
<feature type="domain" description="Methionyl/Valyl/Leucyl/Isoleucyl-tRNA synthetase anticodon-binding" evidence="17">
    <location>
        <begin position="690"/>
        <end position="842"/>
    </location>
</feature>
<dbReference type="PROSITE" id="PS00178">
    <property type="entry name" value="AA_TRNA_LIGASE_I"/>
    <property type="match status" value="1"/>
</dbReference>
<dbReference type="GO" id="GO:0005829">
    <property type="term" value="C:cytosol"/>
    <property type="evidence" value="ECO:0007669"/>
    <property type="project" value="TreeGrafter"/>
</dbReference>
<feature type="binding site" evidence="14">
    <location>
        <position position="610"/>
    </location>
    <ligand>
        <name>ATP</name>
        <dbReference type="ChEBI" id="CHEBI:30616"/>
    </ligand>
</feature>
<comment type="subunit">
    <text evidence="3 14">Monomer.</text>
</comment>
<dbReference type="InterPro" id="IPR001412">
    <property type="entry name" value="aa-tRNA-synth_I_CS"/>
</dbReference>
<dbReference type="InterPro" id="IPR009080">
    <property type="entry name" value="tRNAsynth_Ia_anticodon-bd"/>
</dbReference>
<feature type="binding site" evidence="14">
    <location>
        <position position="926"/>
    </location>
    <ligand>
        <name>Zn(2+)</name>
        <dbReference type="ChEBI" id="CHEBI:29105"/>
    </ligand>
</feature>
<evidence type="ECO:0000256" key="2">
    <source>
        <dbReference type="ARBA" id="ARBA00006887"/>
    </source>
</evidence>
<sequence>MTADYKDTLNLPHTDFPMRGSLPAREPEQIKDWQALGLYEQLRAYHARHPRYVLHDGPPYANGAIHLGHAVNKVLKDIIVKAKGLAGFDAPYVPGWDCHGLPIELAVEKTVGRCGRDVDARTFRKACRDYAAKQVAEQKRDFIRLGVLGDFAHPYLTMDFGFEAGIVRELARIRARGHVYRSEKPVHWCVDCRSALAEAEVDYAEHRALAVDVPFAVIDTDDFWRRVGVPARAGAVHLPIWTTTPWTLPANRAVAVHGEIVYRILSAGSDYWLVAEELADAVAARYGFPNTPTGLDVRGAALCGLRLRHPFVDRSLPVIEGVHVTTEAGTGLVHIAPAHGEEDYQAARAYARVSGEVLPVEGPVGADGRFLPGTPFVEGLDVGEASRRLVDVLRERGALWAVDTITHSYPHCWRHKTPIIFRATAQWFISLDAANLRDDALAAIGRVRWMPGWGEQRIAQMVAGRPDWCISRQRVWGVPIPFFLHKATGELHPRTDAFLEEVARVIEVEGVDGWFERPVSAWLGAEAADYEAVRDVLDVWFDSGSTHACVLAVRPDLAHPADLYLEGSDQHRGWFQSSLLTSVADSGKPPYKAVLTHGFTVDAQGQKMAKSRGNGIEPQEITKTLGADVLRLWIAATDYRAEMSLSPEILKRITEAYRRLRNTARYLLANLAGFDPDCDALTPTDLLVLDRAALARTADLDQSLREAYEDFQFHIVYQRLHQFCVVDLGAFYLDVLKDRLYTSPASSRERRSAQTVLWHMLEVLVRHMAPILSFTAEEVWRYMPGKRAASVFLNTWHDIEASGDASADLAFWSLLLDLRQAVGPELERLRASGAVGSSLDAELDLYAGPDLHARLAGLTDELRYLFITSDARLHAAALRPETAVATTRADLGIVVQPSPHAKCARCWHHRPEVGGFQDHPMLCGRCHDMLAGSPRARRYA</sequence>
<dbReference type="Gene3D" id="3.40.50.620">
    <property type="entry name" value="HUPs"/>
    <property type="match status" value="2"/>
</dbReference>
<dbReference type="PANTHER" id="PTHR42765">
    <property type="entry name" value="SOLEUCYL-TRNA SYNTHETASE"/>
    <property type="match status" value="1"/>
</dbReference>
<dbReference type="FunFam" id="1.10.730.20:FF:000001">
    <property type="entry name" value="Isoleucine--tRNA ligase"/>
    <property type="match status" value="1"/>
</dbReference>
<dbReference type="InterPro" id="IPR010663">
    <property type="entry name" value="Znf_FPG/IleRS"/>
</dbReference>
<dbReference type="HAMAP" id="MF_02002">
    <property type="entry name" value="Ile_tRNA_synth_type1"/>
    <property type="match status" value="1"/>
</dbReference>
<evidence type="ECO:0000259" key="16">
    <source>
        <dbReference type="Pfam" id="PF06827"/>
    </source>
</evidence>
<dbReference type="SUPFAM" id="SSF52374">
    <property type="entry name" value="Nucleotidylyl transferase"/>
    <property type="match status" value="1"/>
</dbReference>
<keyword evidence="4 14" id="KW-0963">Cytoplasm</keyword>
<dbReference type="Pfam" id="PF06827">
    <property type="entry name" value="zf-FPG_IleRS"/>
    <property type="match status" value="1"/>
</dbReference>
<dbReference type="NCBIfam" id="TIGR00392">
    <property type="entry name" value="ileS"/>
    <property type="match status" value="1"/>
</dbReference>
<dbReference type="InterPro" id="IPR023585">
    <property type="entry name" value="Ile-tRNA-ligase_type1"/>
</dbReference>
<feature type="domain" description="Aminoacyl-tRNA synthetase class Ia" evidence="15">
    <location>
        <begin position="30"/>
        <end position="645"/>
    </location>
</feature>
<dbReference type="EC" id="6.1.1.5" evidence="14"/>
<dbReference type="CDD" id="cd00818">
    <property type="entry name" value="IleRS_core"/>
    <property type="match status" value="1"/>
</dbReference>
<evidence type="ECO:0000259" key="15">
    <source>
        <dbReference type="Pfam" id="PF00133"/>
    </source>
</evidence>
<dbReference type="FunFam" id="3.40.50.620:FF:000048">
    <property type="entry name" value="Isoleucine--tRNA ligase"/>
    <property type="match status" value="1"/>
</dbReference>
<evidence type="ECO:0000259" key="17">
    <source>
        <dbReference type="Pfam" id="PF08264"/>
    </source>
</evidence>
<dbReference type="Proteomes" id="UP000253250">
    <property type="component" value="Unassembled WGS sequence"/>
</dbReference>
<dbReference type="FunFam" id="3.40.50.620:FF:000042">
    <property type="entry name" value="Isoleucine--tRNA ligase"/>
    <property type="match status" value="1"/>
</dbReference>
<comment type="domain">
    <text evidence="14">IleRS has two distinct active sites: one for aminoacylation and one for editing. The misactivated valine is translocated from the active site to the editing site, which sterically excludes the correctly activated isoleucine. The single editing site contains two valyl binding pockets, one specific for each substrate (Val-AMP or Val-tRNA(Ile)).</text>
</comment>
<feature type="short sequence motif" description="'HIGH' region" evidence="14">
    <location>
        <begin position="59"/>
        <end position="69"/>
    </location>
</feature>
<evidence type="ECO:0000256" key="4">
    <source>
        <dbReference type="ARBA" id="ARBA00022490"/>
    </source>
</evidence>
<dbReference type="GO" id="GO:0004822">
    <property type="term" value="F:isoleucine-tRNA ligase activity"/>
    <property type="evidence" value="ECO:0007669"/>
    <property type="project" value="UniProtKB-UniRule"/>
</dbReference>
<evidence type="ECO:0000256" key="11">
    <source>
        <dbReference type="ARBA" id="ARBA00023146"/>
    </source>
</evidence>
<dbReference type="InterPro" id="IPR050081">
    <property type="entry name" value="Ile-tRNA_ligase"/>
</dbReference>
<dbReference type="Pfam" id="PF08264">
    <property type="entry name" value="Anticodon_1"/>
    <property type="match status" value="1"/>
</dbReference>
<keyword evidence="7 14" id="KW-0547">Nucleotide-binding</keyword>
<dbReference type="Gene3D" id="1.10.730.20">
    <property type="match status" value="1"/>
</dbReference>
<organism evidence="18 19">
    <name type="scientific">Acidiferrobacter thiooxydans</name>
    <dbReference type="NCBI Taxonomy" id="163359"/>
    <lineage>
        <taxon>Bacteria</taxon>
        <taxon>Pseudomonadati</taxon>
        <taxon>Pseudomonadota</taxon>
        <taxon>Gammaproteobacteria</taxon>
        <taxon>Acidiferrobacterales</taxon>
        <taxon>Acidiferrobacteraceae</taxon>
        <taxon>Acidiferrobacter</taxon>
    </lineage>
</organism>
<dbReference type="InterPro" id="IPR002301">
    <property type="entry name" value="Ile-tRNA-ligase"/>
</dbReference>
<accession>A0A368HD70</accession>
<feature type="binding site" evidence="14">
    <location>
        <position position="566"/>
    </location>
    <ligand>
        <name>L-isoleucyl-5'-AMP</name>
        <dbReference type="ChEBI" id="CHEBI:178002"/>
    </ligand>
</feature>
<dbReference type="RefSeq" id="WP_114283103.1">
    <property type="nucleotide sequence ID" value="NZ_PSYR01000002.1"/>
</dbReference>
<dbReference type="Gene3D" id="3.90.740.10">
    <property type="entry name" value="Valyl/Leucyl/Isoleucyl-tRNA synthetase, editing domain"/>
    <property type="match status" value="1"/>
</dbReference>
<keyword evidence="19" id="KW-1185">Reference proteome</keyword>
<comment type="cofactor">
    <cofactor evidence="14">
        <name>Zn(2+)</name>
        <dbReference type="ChEBI" id="CHEBI:29105"/>
    </cofactor>
    <text evidence="14">Binds 1 zinc ion per subunit.</text>
</comment>
<dbReference type="InterPro" id="IPR002300">
    <property type="entry name" value="aa-tRNA-synth_Ia"/>
</dbReference>
<feature type="binding site" evidence="14">
    <location>
        <position position="923"/>
    </location>
    <ligand>
        <name>Zn(2+)</name>
        <dbReference type="ChEBI" id="CHEBI:29105"/>
    </ligand>
</feature>
<dbReference type="GO" id="GO:0000049">
    <property type="term" value="F:tRNA binding"/>
    <property type="evidence" value="ECO:0007669"/>
    <property type="project" value="InterPro"/>
</dbReference>
<comment type="similarity">
    <text evidence="2 14">Belongs to the class-I aminoacyl-tRNA synthetase family. IleS type 1 subfamily.</text>
</comment>
<dbReference type="Pfam" id="PF00133">
    <property type="entry name" value="tRNA-synt_1"/>
    <property type="match status" value="1"/>
</dbReference>
<dbReference type="InterPro" id="IPR014729">
    <property type="entry name" value="Rossmann-like_a/b/a_fold"/>
</dbReference>
<feature type="binding site" evidence="14">
    <location>
        <position position="903"/>
    </location>
    <ligand>
        <name>Zn(2+)</name>
        <dbReference type="ChEBI" id="CHEBI:29105"/>
    </ligand>
</feature>
<evidence type="ECO:0000256" key="14">
    <source>
        <dbReference type="HAMAP-Rule" id="MF_02002"/>
    </source>
</evidence>
<dbReference type="GO" id="GO:0002161">
    <property type="term" value="F:aminoacyl-tRNA deacylase activity"/>
    <property type="evidence" value="ECO:0007669"/>
    <property type="project" value="InterPro"/>
</dbReference>
<dbReference type="SUPFAM" id="SSF47323">
    <property type="entry name" value="Anticodon-binding domain of a subclass of class I aminoacyl-tRNA synthetases"/>
    <property type="match status" value="1"/>
</dbReference>
<comment type="function">
    <text evidence="12 14">Catalyzes the attachment of isoleucine to tRNA(Ile). As IleRS can inadvertently accommodate and process structurally similar amino acids such as valine, to avoid such errors it has two additional distinct tRNA(Ile)-dependent editing activities. One activity is designated as 'pretransfer' editing and involves the hydrolysis of activated Val-AMP. The other activity is designated 'posttransfer' editing and involves deacylation of mischarged Val-tRNA(Ile).</text>
</comment>
<feature type="binding site" evidence="14">
    <location>
        <position position="906"/>
    </location>
    <ligand>
        <name>Zn(2+)</name>
        <dbReference type="ChEBI" id="CHEBI:29105"/>
    </ligand>
</feature>
<dbReference type="PANTHER" id="PTHR42765:SF1">
    <property type="entry name" value="ISOLEUCINE--TRNA LIGASE, MITOCHONDRIAL"/>
    <property type="match status" value="1"/>
</dbReference>
<evidence type="ECO:0000313" key="18">
    <source>
        <dbReference type="EMBL" id="RCN56385.1"/>
    </source>
</evidence>
<evidence type="ECO:0000256" key="5">
    <source>
        <dbReference type="ARBA" id="ARBA00022598"/>
    </source>
</evidence>
<dbReference type="SUPFAM" id="SSF50677">
    <property type="entry name" value="ValRS/IleRS/LeuRS editing domain"/>
    <property type="match status" value="1"/>
</dbReference>
<dbReference type="InterPro" id="IPR033708">
    <property type="entry name" value="Anticodon_Ile_BEm"/>
</dbReference>
<evidence type="ECO:0000313" key="19">
    <source>
        <dbReference type="Proteomes" id="UP000253250"/>
    </source>
</evidence>
<evidence type="ECO:0000256" key="12">
    <source>
        <dbReference type="ARBA" id="ARBA00025217"/>
    </source>
</evidence>
<feature type="domain" description="Zinc finger FPG/IleRS-type" evidence="16">
    <location>
        <begin position="902"/>
        <end position="926"/>
    </location>
</feature>
<reference evidence="18 19" key="1">
    <citation type="submission" date="2018-02" db="EMBL/GenBank/DDBJ databases">
        <title>Insights into the biology of acidophilic members of the Acidiferrobacteraceae family derived from comparative genomic analyses.</title>
        <authorList>
            <person name="Issotta F."/>
            <person name="Thyssen C."/>
            <person name="Mena C."/>
            <person name="Moya A."/>
            <person name="Bellenberg S."/>
            <person name="Sproer C."/>
            <person name="Covarrubias P.C."/>
            <person name="Sand W."/>
            <person name="Quatrini R."/>
            <person name="Vera M."/>
        </authorList>
    </citation>
    <scope>NUCLEOTIDE SEQUENCE [LARGE SCALE GENOMIC DNA]</scope>
    <source>
        <strain evidence="19">m-1</strain>
    </source>
</reference>
<keyword evidence="10 14" id="KW-0648">Protein biosynthesis</keyword>
<keyword evidence="5 14" id="KW-0436">Ligase</keyword>
<dbReference type="PRINTS" id="PR00984">
    <property type="entry name" value="TRNASYNTHILE"/>
</dbReference>
<evidence type="ECO:0000256" key="6">
    <source>
        <dbReference type="ARBA" id="ARBA00022723"/>
    </source>
</evidence>
<evidence type="ECO:0000256" key="1">
    <source>
        <dbReference type="ARBA" id="ARBA00004496"/>
    </source>
</evidence>
<evidence type="ECO:0000256" key="7">
    <source>
        <dbReference type="ARBA" id="ARBA00022741"/>
    </source>
</evidence>
<comment type="caution">
    <text evidence="18">The sequence shown here is derived from an EMBL/GenBank/DDBJ whole genome shotgun (WGS) entry which is preliminary data.</text>
</comment>
<evidence type="ECO:0000256" key="13">
    <source>
        <dbReference type="ARBA" id="ARBA00048359"/>
    </source>
</evidence>
<evidence type="ECO:0000256" key="3">
    <source>
        <dbReference type="ARBA" id="ARBA00011245"/>
    </source>
</evidence>
<evidence type="ECO:0000256" key="10">
    <source>
        <dbReference type="ARBA" id="ARBA00022917"/>
    </source>
</evidence>
<protein>
    <recommendedName>
        <fullName evidence="14">Isoleucine--tRNA ligase</fullName>
        <ecNumber evidence="14">6.1.1.5</ecNumber>
    </recommendedName>
    <alternativeName>
        <fullName evidence="14">Isoleucyl-tRNA synthetase</fullName>
        <shortName evidence="14">IleRS</shortName>
    </alternativeName>
</protein>
<comment type="subcellular location">
    <subcellularLocation>
        <location evidence="1 14">Cytoplasm</location>
    </subcellularLocation>
</comment>
<keyword evidence="11 14" id="KW-0030">Aminoacyl-tRNA synthetase</keyword>
<dbReference type="OrthoDB" id="9810365at2"/>
<keyword evidence="8 14" id="KW-0862">Zinc</keyword>
<dbReference type="GO" id="GO:0005524">
    <property type="term" value="F:ATP binding"/>
    <property type="evidence" value="ECO:0007669"/>
    <property type="project" value="UniProtKB-UniRule"/>
</dbReference>
<dbReference type="GO" id="GO:0006428">
    <property type="term" value="P:isoleucyl-tRNA aminoacylation"/>
    <property type="evidence" value="ECO:0007669"/>
    <property type="project" value="UniProtKB-UniRule"/>
</dbReference>
<dbReference type="CDD" id="cd07960">
    <property type="entry name" value="Anticodon_Ia_Ile_BEm"/>
    <property type="match status" value="1"/>
</dbReference>
<dbReference type="InterPro" id="IPR013155">
    <property type="entry name" value="M/V/L/I-tRNA-synth_anticd-bd"/>
</dbReference>
<evidence type="ECO:0000256" key="9">
    <source>
        <dbReference type="ARBA" id="ARBA00022840"/>
    </source>
</evidence>
<comment type="catalytic activity">
    <reaction evidence="13 14">
        <text>tRNA(Ile) + L-isoleucine + ATP = L-isoleucyl-tRNA(Ile) + AMP + diphosphate</text>
        <dbReference type="Rhea" id="RHEA:11060"/>
        <dbReference type="Rhea" id="RHEA-COMP:9666"/>
        <dbReference type="Rhea" id="RHEA-COMP:9695"/>
        <dbReference type="ChEBI" id="CHEBI:30616"/>
        <dbReference type="ChEBI" id="CHEBI:33019"/>
        <dbReference type="ChEBI" id="CHEBI:58045"/>
        <dbReference type="ChEBI" id="CHEBI:78442"/>
        <dbReference type="ChEBI" id="CHEBI:78528"/>
        <dbReference type="ChEBI" id="CHEBI:456215"/>
        <dbReference type="EC" id="6.1.1.5"/>
    </reaction>
</comment>
<keyword evidence="9 14" id="KW-0067">ATP-binding</keyword>
<name>A0A368HD70_9GAMM</name>
<keyword evidence="6 14" id="KW-0479">Metal-binding</keyword>
<gene>
    <name evidence="14" type="primary">ileS</name>
    <name evidence="18" type="ORF">C4900_11185</name>
</gene>
<feature type="short sequence motif" description="'KMSKS' region" evidence="14">
    <location>
        <begin position="607"/>
        <end position="611"/>
    </location>
</feature>
<evidence type="ECO:0000256" key="8">
    <source>
        <dbReference type="ARBA" id="ARBA00022833"/>
    </source>
</evidence>